<accession>A0AAQ3M5P0</accession>
<keyword evidence="6" id="KW-0560">Oxidoreductase</keyword>
<dbReference type="EMBL" id="CP138586">
    <property type="protein sequence ID" value="WPH02164.1"/>
    <property type="molecule type" value="Genomic_DNA"/>
</dbReference>
<dbReference type="Gene3D" id="3.20.20.70">
    <property type="entry name" value="Aldolase class I"/>
    <property type="match status" value="1"/>
</dbReference>
<keyword evidence="3" id="KW-0288">FMN</keyword>
<comment type="catalytic activity">
    <reaction evidence="9">
        <text>a 5,6-dihydrouridine in mRNA + NADP(+) = a uridine in mRNA + NADPH + H(+)</text>
        <dbReference type="Rhea" id="RHEA:69855"/>
        <dbReference type="Rhea" id="RHEA-COMP:14658"/>
        <dbReference type="Rhea" id="RHEA-COMP:17789"/>
        <dbReference type="ChEBI" id="CHEBI:15378"/>
        <dbReference type="ChEBI" id="CHEBI:57783"/>
        <dbReference type="ChEBI" id="CHEBI:58349"/>
        <dbReference type="ChEBI" id="CHEBI:65315"/>
        <dbReference type="ChEBI" id="CHEBI:74443"/>
    </reaction>
    <physiologicalReaction direction="right-to-left" evidence="9">
        <dbReference type="Rhea" id="RHEA:69857"/>
    </physiologicalReaction>
</comment>
<comment type="function">
    <text evidence="7">Catalyzes the synthesis of dihydrouridine, a modified base found in the D-loop of most tRNAs. Specifically modifies U47 in cytoplasmic tRNAs. Catalyzes the synthesis of dihydrouridine in some mRNAs, thereby affecting their translation.</text>
</comment>
<comment type="catalytic activity">
    <reaction evidence="8">
        <text>a 5,6-dihydrouridine in mRNA + NAD(+) = a uridine in mRNA + NADH + H(+)</text>
        <dbReference type="Rhea" id="RHEA:69851"/>
        <dbReference type="Rhea" id="RHEA-COMP:14658"/>
        <dbReference type="Rhea" id="RHEA-COMP:17789"/>
        <dbReference type="ChEBI" id="CHEBI:15378"/>
        <dbReference type="ChEBI" id="CHEBI:57540"/>
        <dbReference type="ChEBI" id="CHEBI:57945"/>
        <dbReference type="ChEBI" id="CHEBI:65315"/>
        <dbReference type="ChEBI" id="CHEBI:74443"/>
    </reaction>
    <physiologicalReaction direction="right-to-left" evidence="8">
        <dbReference type="Rhea" id="RHEA:69853"/>
    </physiologicalReaction>
</comment>
<evidence type="ECO:0000256" key="6">
    <source>
        <dbReference type="ARBA" id="ARBA00023002"/>
    </source>
</evidence>
<dbReference type="InterPro" id="IPR018517">
    <property type="entry name" value="tRNA_hU_synthase_CS"/>
</dbReference>
<dbReference type="SUPFAM" id="SSF51395">
    <property type="entry name" value="FMN-linked oxidoreductases"/>
    <property type="match status" value="1"/>
</dbReference>
<sequence length="360" mass="39944">MMIPTQSERPRVLDIFDAAKEDARPVYIAAPMVRYTKLPFRLLLRSYATDILYTPMMLAHEFVRSSFARDSDFTTHPDERLPTMSPSGKSRKHALIAQFAASSPDDFARAAELISPWVDGVDLNCGCPQSWAIHEGIGCALMASPESVAEMVRAAKARLPRSKSVSVKIRIHPDLNETIRWLEIVQASDVDYITVHGRLRSQRSSTPPDFAAIRKLRAHIRVPMIANGDVYTLASPSAPLSSSQPPSVKSVRQIAELTQADGVMSARGLLENPALFAGFEATPVECVQRFLGYAVKCPIPYPLVLHHVGEMTQFMEGRIRMGKEERKQLMACADLLELLDFVDVKWGLGEKVVLDGNSDE</sequence>
<protein>
    <submittedName>
        <fullName evidence="11">tRNA-dihydrouridine(20a/20b) synthase</fullName>
    </submittedName>
</protein>
<dbReference type="GO" id="GO:0006397">
    <property type="term" value="P:mRNA processing"/>
    <property type="evidence" value="ECO:0007669"/>
    <property type="project" value="UniProtKB-KW"/>
</dbReference>
<dbReference type="InterPro" id="IPR013785">
    <property type="entry name" value="Aldolase_TIM"/>
</dbReference>
<comment type="cofactor">
    <cofactor evidence="1">
        <name>FMN</name>
        <dbReference type="ChEBI" id="CHEBI:58210"/>
    </cofactor>
</comment>
<evidence type="ECO:0000313" key="12">
    <source>
        <dbReference type="Proteomes" id="UP001303373"/>
    </source>
</evidence>
<evidence type="ECO:0000256" key="7">
    <source>
        <dbReference type="ARBA" id="ARBA00045934"/>
    </source>
</evidence>
<evidence type="ECO:0000256" key="4">
    <source>
        <dbReference type="ARBA" id="ARBA00022664"/>
    </source>
</evidence>
<proteinExistence type="predicted"/>
<keyword evidence="2" id="KW-0285">Flavoprotein</keyword>
<name>A0AAQ3M5P0_9PEZI</name>
<dbReference type="PANTHER" id="PTHR11082">
    <property type="entry name" value="TRNA-DIHYDROURIDINE SYNTHASE"/>
    <property type="match status" value="1"/>
</dbReference>
<dbReference type="Pfam" id="PF01207">
    <property type="entry name" value="Dus"/>
    <property type="match status" value="1"/>
</dbReference>
<keyword evidence="4" id="KW-0507">mRNA processing</keyword>
<evidence type="ECO:0000256" key="2">
    <source>
        <dbReference type="ARBA" id="ARBA00022630"/>
    </source>
</evidence>
<dbReference type="AlphaFoldDB" id="A0AAQ3M5P0"/>
<dbReference type="GO" id="GO:0017150">
    <property type="term" value="F:tRNA dihydrouridine synthase activity"/>
    <property type="evidence" value="ECO:0007669"/>
    <property type="project" value="InterPro"/>
</dbReference>
<feature type="domain" description="DUS-like FMN-binding" evidence="10">
    <location>
        <begin position="29"/>
        <end position="322"/>
    </location>
</feature>
<reference evidence="11 12" key="1">
    <citation type="submission" date="2023-11" db="EMBL/GenBank/DDBJ databases">
        <title>An acidophilic fungus is an integral part of prey digestion in a carnivorous sundew plant.</title>
        <authorList>
            <person name="Tsai I.J."/>
        </authorList>
    </citation>
    <scope>NUCLEOTIDE SEQUENCE [LARGE SCALE GENOMIC DNA]</scope>
    <source>
        <strain evidence="11">169a</strain>
    </source>
</reference>
<evidence type="ECO:0000256" key="8">
    <source>
        <dbReference type="ARBA" id="ARBA00048342"/>
    </source>
</evidence>
<evidence type="ECO:0000256" key="3">
    <source>
        <dbReference type="ARBA" id="ARBA00022643"/>
    </source>
</evidence>
<dbReference type="InterPro" id="IPR035587">
    <property type="entry name" value="DUS-like_FMN-bd"/>
</dbReference>
<gene>
    <name evidence="11" type="ORF">R9X50_00501900</name>
</gene>
<evidence type="ECO:0000259" key="10">
    <source>
        <dbReference type="Pfam" id="PF01207"/>
    </source>
</evidence>
<dbReference type="GO" id="GO:0050660">
    <property type="term" value="F:flavin adenine dinucleotide binding"/>
    <property type="evidence" value="ECO:0007669"/>
    <property type="project" value="InterPro"/>
</dbReference>
<organism evidence="11 12">
    <name type="scientific">Acrodontium crateriforme</name>
    <dbReference type="NCBI Taxonomy" id="150365"/>
    <lineage>
        <taxon>Eukaryota</taxon>
        <taxon>Fungi</taxon>
        <taxon>Dikarya</taxon>
        <taxon>Ascomycota</taxon>
        <taxon>Pezizomycotina</taxon>
        <taxon>Dothideomycetes</taxon>
        <taxon>Dothideomycetidae</taxon>
        <taxon>Mycosphaerellales</taxon>
        <taxon>Teratosphaeriaceae</taxon>
        <taxon>Acrodontium</taxon>
    </lineage>
</organism>
<dbReference type="Proteomes" id="UP001303373">
    <property type="component" value="Chromosome 7"/>
</dbReference>
<evidence type="ECO:0000256" key="5">
    <source>
        <dbReference type="ARBA" id="ARBA00022694"/>
    </source>
</evidence>
<evidence type="ECO:0000313" key="11">
    <source>
        <dbReference type="EMBL" id="WPH02164.1"/>
    </source>
</evidence>
<evidence type="ECO:0000256" key="1">
    <source>
        <dbReference type="ARBA" id="ARBA00001917"/>
    </source>
</evidence>
<keyword evidence="5" id="KW-0819">tRNA processing</keyword>
<dbReference type="PROSITE" id="PS01136">
    <property type="entry name" value="UPF0034"/>
    <property type="match status" value="1"/>
</dbReference>
<dbReference type="PANTHER" id="PTHR11082:SF31">
    <property type="entry name" value="TRNA-DIHYDROURIDINE(20A_20B) SYNTHASE [NAD(P)+]-LIKE"/>
    <property type="match status" value="1"/>
</dbReference>
<dbReference type="CDD" id="cd02801">
    <property type="entry name" value="DUS_like_FMN"/>
    <property type="match status" value="1"/>
</dbReference>
<keyword evidence="12" id="KW-1185">Reference proteome</keyword>
<evidence type="ECO:0000256" key="9">
    <source>
        <dbReference type="ARBA" id="ARBA00049447"/>
    </source>
</evidence>